<reference evidence="1" key="1">
    <citation type="journal article" date="2015" name="Nature">
        <title>Complex archaea that bridge the gap between prokaryotes and eukaryotes.</title>
        <authorList>
            <person name="Spang A."/>
            <person name="Saw J.H."/>
            <person name="Jorgensen S.L."/>
            <person name="Zaremba-Niedzwiedzka K."/>
            <person name="Martijn J."/>
            <person name="Lind A.E."/>
            <person name="van Eijk R."/>
            <person name="Schleper C."/>
            <person name="Guy L."/>
            <person name="Ettema T.J."/>
        </authorList>
    </citation>
    <scope>NUCLEOTIDE SEQUENCE</scope>
</reference>
<evidence type="ECO:0000313" key="1">
    <source>
        <dbReference type="EMBL" id="KKK48390.1"/>
    </source>
</evidence>
<dbReference type="EMBL" id="LAZR01069085">
    <property type="protein sequence ID" value="KKK48390.1"/>
    <property type="molecule type" value="Genomic_DNA"/>
</dbReference>
<protein>
    <submittedName>
        <fullName evidence="1">Uncharacterized protein</fullName>
    </submittedName>
</protein>
<sequence length="64" mass="7122">VSGGGAWWPNSHDIVAGYPYGYKLWCQWQPDGTKTVVSGFGTYPEWLTTGTYTVAPWIHTAWTA</sequence>
<comment type="caution">
    <text evidence="1">The sequence shown here is derived from an EMBL/GenBank/DDBJ whole genome shotgun (WGS) entry which is preliminary data.</text>
</comment>
<accession>A0A0F8WJN0</accession>
<name>A0A0F8WJN0_9ZZZZ</name>
<gene>
    <name evidence="1" type="ORF">LCGC14_3145590</name>
</gene>
<organism evidence="1">
    <name type="scientific">marine sediment metagenome</name>
    <dbReference type="NCBI Taxonomy" id="412755"/>
    <lineage>
        <taxon>unclassified sequences</taxon>
        <taxon>metagenomes</taxon>
        <taxon>ecological metagenomes</taxon>
    </lineage>
</organism>
<proteinExistence type="predicted"/>
<feature type="non-terminal residue" evidence="1">
    <location>
        <position position="1"/>
    </location>
</feature>
<dbReference type="AlphaFoldDB" id="A0A0F8WJN0"/>